<evidence type="ECO:0000256" key="5">
    <source>
        <dbReference type="ARBA" id="ARBA00023136"/>
    </source>
</evidence>
<gene>
    <name evidence="8" type="ORF">ILEXP_LOCUS14348</name>
</gene>
<keyword evidence="5 7" id="KW-0472">Membrane</keyword>
<dbReference type="EMBL" id="CAUOFW020001588">
    <property type="protein sequence ID" value="CAK9146496.1"/>
    <property type="molecule type" value="Genomic_DNA"/>
</dbReference>
<dbReference type="InterPro" id="IPR007603">
    <property type="entry name" value="Choline_transptr-like"/>
</dbReference>
<comment type="subcellular location">
    <subcellularLocation>
        <location evidence="1">Membrane</location>
        <topology evidence="1">Multi-pass membrane protein</topology>
    </subcellularLocation>
</comment>
<proteinExistence type="inferred from homology"/>
<dbReference type="PANTHER" id="PTHR12385">
    <property type="entry name" value="CHOLINE TRANSPORTER-LIKE (SLC FAMILY 44)"/>
    <property type="match status" value="1"/>
</dbReference>
<sequence length="164" mass="18597">MGATEPVVERENGEAVREERENESNREAEVDFRDVERGPEVGAQEHGVQTHSPGEFHMSRLSFGNSKPASRRRNSEEREEGTRVFSASGAVFIVFAIGNGLYACWVTQRTGFGSKIFIKSLEPVSKFPDLNRPTYWMLGAGFLWMSLWILAVIGALYFYFPQWI</sequence>
<organism evidence="8 9">
    <name type="scientific">Ilex paraguariensis</name>
    <name type="common">yerba mate</name>
    <dbReference type="NCBI Taxonomy" id="185542"/>
    <lineage>
        <taxon>Eukaryota</taxon>
        <taxon>Viridiplantae</taxon>
        <taxon>Streptophyta</taxon>
        <taxon>Embryophyta</taxon>
        <taxon>Tracheophyta</taxon>
        <taxon>Spermatophyta</taxon>
        <taxon>Magnoliopsida</taxon>
        <taxon>eudicotyledons</taxon>
        <taxon>Gunneridae</taxon>
        <taxon>Pentapetalae</taxon>
        <taxon>asterids</taxon>
        <taxon>campanulids</taxon>
        <taxon>Aquifoliales</taxon>
        <taxon>Aquifoliaceae</taxon>
        <taxon>Ilex</taxon>
    </lineage>
</organism>
<evidence type="ECO:0000256" key="6">
    <source>
        <dbReference type="SAM" id="MobiDB-lite"/>
    </source>
</evidence>
<protein>
    <recommendedName>
        <fullName evidence="10">Transmembrane protein</fullName>
    </recommendedName>
</protein>
<evidence type="ECO:0000256" key="2">
    <source>
        <dbReference type="ARBA" id="ARBA00007168"/>
    </source>
</evidence>
<keyword evidence="4 7" id="KW-1133">Transmembrane helix</keyword>
<accession>A0ABC8RNE4</accession>
<reference evidence="8 9" key="1">
    <citation type="submission" date="2024-02" db="EMBL/GenBank/DDBJ databases">
        <authorList>
            <person name="Vignale AGUSTIN F."/>
            <person name="Sosa J E."/>
            <person name="Modenutti C."/>
        </authorList>
    </citation>
    <scope>NUCLEOTIDE SEQUENCE [LARGE SCALE GENOMIC DNA]</scope>
</reference>
<evidence type="ECO:0008006" key="10">
    <source>
        <dbReference type="Google" id="ProtNLM"/>
    </source>
</evidence>
<evidence type="ECO:0000313" key="8">
    <source>
        <dbReference type="EMBL" id="CAK9146496.1"/>
    </source>
</evidence>
<dbReference type="Proteomes" id="UP001642360">
    <property type="component" value="Unassembled WGS sequence"/>
</dbReference>
<dbReference type="PANTHER" id="PTHR12385:SF93">
    <property type="entry name" value="CHOLINE TRANSPORTER-LIKE PROTEIN"/>
    <property type="match status" value="1"/>
</dbReference>
<comment type="similarity">
    <text evidence="2">Belongs to the CTL (choline transporter-like) family.</text>
</comment>
<feature type="transmembrane region" description="Helical" evidence="7">
    <location>
        <begin position="135"/>
        <end position="160"/>
    </location>
</feature>
<feature type="compositionally biased region" description="Basic and acidic residues" evidence="6">
    <location>
        <begin position="7"/>
        <end position="39"/>
    </location>
</feature>
<evidence type="ECO:0000313" key="9">
    <source>
        <dbReference type="Proteomes" id="UP001642360"/>
    </source>
</evidence>
<keyword evidence="3 7" id="KW-0812">Transmembrane</keyword>
<evidence type="ECO:0000256" key="4">
    <source>
        <dbReference type="ARBA" id="ARBA00022989"/>
    </source>
</evidence>
<evidence type="ECO:0000256" key="1">
    <source>
        <dbReference type="ARBA" id="ARBA00004141"/>
    </source>
</evidence>
<feature type="region of interest" description="Disordered" evidence="6">
    <location>
        <begin position="1"/>
        <end position="80"/>
    </location>
</feature>
<name>A0ABC8RNE4_9AQUA</name>
<keyword evidence="9" id="KW-1185">Reference proteome</keyword>
<feature type="transmembrane region" description="Helical" evidence="7">
    <location>
        <begin position="81"/>
        <end position="102"/>
    </location>
</feature>
<evidence type="ECO:0000256" key="3">
    <source>
        <dbReference type="ARBA" id="ARBA00022692"/>
    </source>
</evidence>
<dbReference type="GO" id="GO:0016020">
    <property type="term" value="C:membrane"/>
    <property type="evidence" value="ECO:0007669"/>
    <property type="project" value="UniProtKB-SubCell"/>
</dbReference>
<dbReference type="AlphaFoldDB" id="A0ABC8RNE4"/>
<comment type="caution">
    <text evidence="8">The sequence shown here is derived from an EMBL/GenBank/DDBJ whole genome shotgun (WGS) entry which is preliminary data.</text>
</comment>
<evidence type="ECO:0000256" key="7">
    <source>
        <dbReference type="SAM" id="Phobius"/>
    </source>
</evidence>